<reference evidence="1 2" key="1">
    <citation type="submission" date="2015-12" db="EMBL/GenBank/DDBJ databases">
        <title>The genome of Folsomia candida.</title>
        <authorList>
            <person name="Faddeeva A."/>
            <person name="Derks M.F."/>
            <person name="Anvar Y."/>
            <person name="Smit S."/>
            <person name="Van Straalen N."/>
            <person name="Roelofs D."/>
        </authorList>
    </citation>
    <scope>NUCLEOTIDE SEQUENCE [LARGE SCALE GENOMIC DNA]</scope>
    <source>
        <strain evidence="1 2">VU population</strain>
        <tissue evidence="1">Whole body</tissue>
    </source>
</reference>
<evidence type="ECO:0000313" key="2">
    <source>
        <dbReference type="Proteomes" id="UP000198287"/>
    </source>
</evidence>
<accession>A0A226DU19</accession>
<sequence>MRVDHVAIVGQGSNTVIDLGHDNLISIRACNCTLSKLKVACSAGISGRSRITISGSRNKLEDIDVTNSTRHTRTCANVFSGKSTALRGARYDVPANPFQIIAFLPSDTQIFGRQDSTARLMIFLAGLKYFLEDITCNRVDIKASQIALTGVQCSGTIRIVEGLDGITLTRCQARKFFARSTITMTRCEFEALSS</sequence>
<gene>
    <name evidence="1" type="ORF">Fcan01_16701</name>
</gene>
<organism evidence="1 2">
    <name type="scientific">Folsomia candida</name>
    <name type="common">Springtail</name>
    <dbReference type="NCBI Taxonomy" id="158441"/>
    <lineage>
        <taxon>Eukaryota</taxon>
        <taxon>Metazoa</taxon>
        <taxon>Ecdysozoa</taxon>
        <taxon>Arthropoda</taxon>
        <taxon>Hexapoda</taxon>
        <taxon>Collembola</taxon>
        <taxon>Entomobryomorpha</taxon>
        <taxon>Isotomoidea</taxon>
        <taxon>Isotomidae</taxon>
        <taxon>Proisotominae</taxon>
        <taxon>Folsomia</taxon>
    </lineage>
</organism>
<dbReference type="Proteomes" id="UP000198287">
    <property type="component" value="Unassembled WGS sequence"/>
</dbReference>
<protein>
    <submittedName>
        <fullName evidence="1">Uncharacterized protein</fullName>
    </submittedName>
</protein>
<dbReference type="EMBL" id="LNIX01000011">
    <property type="protein sequence ID" value="OXA48498.1"/>
    <property type="molecule type" value="Genomic_DNA"/>
</dbReference>
<name>A0A226DU19_FOLCA</name>
<dbReference type="AlphaFoldDB" id="A0A226DU19"/>
<evidence type="ECO:0000313" key="1">
    <source>
        <dbReference type="EMBL" id="OXA48498.1"/>
    </source>
</evidence>
<keyword evidence="2" id="KW-1185">Reference proteome</keyword>
<comment type="caution">
    <text evidence="1">The sequence shown here is derived from an EMBL/GenBank/DDBJ whole genome shotgun (WGS) entry which is preliminary data.</text>
</comment>
<proteinExistence type="predicted"/>